<evidence type="ECO:0000256" key="1">
    <source>
        <dbReference type="SAM" id="Coils"/>
    </source>
</evidence>
<feature type="compositionally biased region" description="Low complexity" evidence="2">
    <location>
        <begin position="161"/>
        <end position="173"/>
    </location>
</feature>
<feature type="region of interest" description="Disordered" evidence="2">
    <location>
        <begin position="1"/>
        <end position="47"/>
    </location>
</feature>
<organism evidence="3 4">
    <name type="scientific">Cytospora paraplurivora</name>
    <dbReference type="NCBI Taxonomy" id="2898453"/>
    <lineage>
        <taxon>Eukaryota</taxon>
        <taxon>Fungi</taxon>
        <taxon>Dikarya</taxon>
        <taxon>Ascomycota</taxon>
        <taxon>Pezizomycotina</taxon>
        <taxon>Sordariomycetes</taxon>
        <taxon>Sordariomycetidae</taxon>
        <taxon>Diaporthales</taxon>
        <taxon>Cytosporaceae</taxon>
        <taxon>Cytospora</taxon>
    </lineage>
</organism>
<feature type="compositionally biased region" description="Basic and acidic residues" evidence="2">
    <location>
        <begin position="241"/>
        <end position="251"/>
    </location>
</feature>
<sequence>MRSPTAAGPCHHPDAALHPDPRRATKVDANAAAGAVTGARAPAPPPAANKVVTEAVTEAVSEAAVLVRLHDQTGLHPYVPSPHSGRSYRSSTSLDSDMLSGLESLLERAERRKRARETQRLQALVDRYDREEQEVQNWAGARGHAADTVLGADTAYRVTTEGYQRRGTQQGQRSAEADDTDVEESETERPRRHVTFDRPSLEVLESRVGRPRNPSPPDRNPTRQDIQYGQSRVGRRRRKSSPKEWIVERPRAPPPATAESRVGKRRRPSPEREHPTMRRGAHSFLGAGKSRVGYRSHHGPPETSRPETSPKEAIATYTSPQAPHGGQTAADNCLSLNVPRAPGPPSSTGATCGNGSEASEESSSARPQMRGNFHRNMRSRGRDRPLRHGHEHVRRQRNSRPPEK</sequence>
<protein>
    <submittedName>
        <fullName evidence="3">Uncharacterized protein</fullName>
    </submittedName>
</protein>
<dbReference type="EMBL" id="JAJSPL020000034">
    <property type="protein sequence ID" value="KAK7736256.1"/>
    <property type="molecule type" value="Genomic_DNA"/>
</dbReference>
<accession>A0AAN9U8Q5</accession>
<evidence type="ECO:0000313" key="3">
    <source>
        <dbReference type="EMBL" id="KAK7736256.1"/>
    </source>
</evidence>
<feature type="compositionally biased region" description="Basic residues" evidence="2">
    <location>
        <begin position="389"/>
        <end position="398"/>
    </location>
</feature>
<evidence type="ECO:0000256" key="2">
    <source>
        <dbReference type="SAM" id="MobiDB-lite"/>
    </source>
</evidence>
<feature type="compositionally biased region" description="Acidic residues" evidence="2">
    <location>
        <begin position="177"/>
        <end position="186"/>
    </location>
</feature>
<feature type="region of interest" description="Disordered" evidence="2">
    <location>
        <begin position="76"/>
        <end position="95"/>
    </location>
</feature>
<feature type="region of interest" description="Disordered" evidence="2">
    <location>
        <begin position="161"/>
        <end position="404"/>
    </location>
</feature>
<gene>
    <name evidence="3" type="ORF">SLS53_007091</name>
</gene>
<feature type="compositionally biased region" description="Basic and acidic residues" evidence="2">
    <location>
        <begin position="11"/>
        <end position="26"/>
    </location>
</feature>
<reference evidence="3 4" key="1">
    <citation type="journal article" date="2023" name="PLoS ONE">
        <title>Cytospora paraplurivora sp. nov. isolated from orchards with fruit tree decline syndrome in Ontario, Canada.</title>
        <authorList>
            <person name="Ilyukhin E."/>
            <person name="Nguyen H.D.T."/>
            <person name="Castle A.J."/>
            <person name="Ellouze W."/>
        </authorList>
    </citation>
    <scope>NUCLEOTIDE SEQUENCE [LARGE SCALE GENOMIC DNA]</scope>
    <source>
        <strain evidence="3 4">FDS-564</strain>
    </source>
</reference>
<name>A0AAN9U8Q5_9PEZI</name>
<dbReference type="Proteomes" id="UP001320245">
    <property type="component" value="Unassembled WGS sequence"/>
</dbReference>
<evidence type="ECO:0000313" key="4">
    <source>
        <dbReference type="Proteomes" id="UP001320245"/>
    </source>
</evidence>
<feature type="coiled-coil region" evidence="1">
    <location>
        <begin position="99"/>
        <end position="141"/>
    </location>
</feature>
<feature type="compositionally biased region" description="Basic and acidic residues" evidence="2">
    <location>
        <begin position="194"/>
        <end position="208"/>
    </location>
</feature>
<proteinExistence type="predicted"/>
<keyword evidence="1" id="KW-0175">Coiled coil</keyword>
<feature type="compositionally biased region" description="Low complexity" evidence="2">
    <location>
        <begin position="27"/>
        <end position="41"/>
    </location>
</feature>
<comment type="caution">
    <text evidence="3">The sequence shown here is derived from an EMBL/GenBank/DDBJ whole genome shotgun (WGS) entry which is preliminary data.</text>
</comment>
<dbReference type="AlphaFoldDB" id="A0AAN9U8Q5"/>
<keyword evidence="4" id="KW-1185">Reference proteome</keyword>